<dbReference type="EMBL" id="CM001217">
    <property type="protein sequence ID" value="KEH43542.1"/>
    <property type="molecule type" value="Genomic_DNA"/>
</dbReference>
<evidence type="ECO:0000313" key="1">
    <source>
        <dbReference type="EMBL" id="KEH43542.1"/>
    </source>
</evidence>
<name>A0A072VP02_MEDTR</name>
<reference evidence="1 3" key="1">
    <citation type="journal article" date="2011" name="Nature">
        <title>The Medicago genome provides insight into the evolution of rhizobial symbioses.</title>
        <authorList>
            <person name="Young N.D."/>
            <person name="Debelle F."/>
            <person name="Oldroyd G.E."/>
            <person name="Geurts R."/>
            <person name="Cannon S.B."/>
            <person name="Udvardi M.K."/>
            <person name="Benedito V.A."/>
            <person name="Mayer K.F."/>
            <person name="Gouzy J."/>
            <person name="Schoof H."/>
            <person name="Van de Peer Y."/>
            <person name="Proost S."/>
            <person name="Cook D.R."/>
            <person name="Meyers B.C."/>
            <person name="Spannagl M."/>
            <person name="Cheung F."/>
            <person name="De Mita S."/>
            <person name="Krishnakumar V."/>
            <person name="Gundlach H."/>
            <person name="Zhou S."/>
            <person name="Mudge J."/>
            <person name="Bharti A.K."/>
            <person name="Murray J.D."/>
            <person name="Naoumkina M.A."/>
            <person name="Rosen B."/>
            <person name="Silverstein K.A."/>
            <person name="Tang H."/>
            <person name="Rombauts S."/>
            <person name="Zhao P.X."/>
            <person name="Zhou P."/>
            <person name="Barbe V."/>
            <person name="Bardou P."/>
            <person name="Bechner M."/>
            <person name="Bellec A."/>
            <person name="Berger A."/>
            <person name="Berges H."/>
            <person name="Bidwell S."/>
            <person name="Bisseling T."/>
            <person name="Choisne N."/>
            <person name="Couloux A."/>
            <person name="Denny R."/>
            <person name="Deshpande S."/>
            <person name="Dai X."/>
            <person name="Doyle J.J."/>
            <person name="Dudez A.M."/>
            <person name="Farmer A.D."/>
            <person name="Fouteau S."/>
            <person name="Franken C."/>
            <person name="Gibelin C."/>
            <person name="Gish J."/>
            <person name="Goldstein S."/>
            <person name="Gonzalez A.J."/>
            <person name="Green P.J."/>
            <person name="Hallab A."/>
            <person name="Hartog M."/>
            <person name="Hua A."/>
            <person name="Humphray S.J."/>
            <person name="Jeong D.H."/>
            <person name="Jing Y."/>
            <person name="Jocker A."/>
            <person name="Kenton S.M."/>
            <person name="Kim D.J."/>
            <person name="Klee K."/>
            <person name="Lai H."/>
            <person name="Lang C."/>
            <person name="Lin S."/>
            <person name="Macmil S.L."/>
            <person name="Magdelenat G."/>
            <person name="Matthews L."/>
            <person name="McCorrison J."/>
            <person name="Monaghan E.L."/>
            <person name="Mun J.H."/>
            <person name="Najar F.Z."/>
            <person name="Nicholson C."/>
            <person name="Noirot C."/>
            <person name="O'Bleness M."/>
            <person name="Paule C.R."/>
            <person name="Poulain J."/>
            <person name="Prion F."/>
            <person name="Qin B."/>
            <person name="Qu C."/>
            <person name="Retzel E.F."/>
            <person name="Riddle C."/>
            <person name="Sallet E."/>
            <person name="Samain S."/>
            <person name="Samson N."/>
            <person name="Sanders I."/>
            <person name="Saurat O."/>
            <person name="Scarpelli C."/>
            <person name="Schiex T."/>
            <person name="Segurens B."/>
            <person name="Severin A.J."/>
            <person name="Sherrier D.J."/>
            <person name="Shi R."/>
            <person name="Sims S."/>
            <person name="Singer S.R."/>
            <person name="Sinharoy S."/>
            <person name="Sterck L."/>
            <person name="Viollet A."/>
            <person name="Wang B.B."/>
            <person name="Wang K."/>
            <person name="Wang M."/>
            <person name="Wang X."/>
            <person name="Warfsmann J."/>
            <person name="Weissenbach J."/>
            <person name="White D.D."/>
            <person name="White J.D."/>
            <person name="Wiley G.B."/>
            <person name="Wincker P."/>
            <person name="Xing Y."/>
            <person name="Yang L."/>
            <person name="Yao Z."/>
            <person name="Ying F."/>
            <person name="Zhai J."/>
            <person name="Zhou L."/>
            <person name="Zuber A."/>
            <person name="Denarie J."/>
            <person name="Dixon R.A."/>
            <person name="May G.D."/>
            <person name="Schwartz D.C."/>
            <person name="Rogers J."/>
            <person name="Quetier F."/>
            <person name="Town C.D."/>
            <person name="Roe B.A."/>
        </authorList>
    </citation>
    <scope>NUCLEOTIDE SEQUENCE [LARGE SCALE GENOMIC DNA]</scope>
    <source>
        <strain evidence="1">A17</strain>
        <strain evidence="2 3">cv. Jemalong A17</strain>
    </source>
</reference>
<organism evidence="1 3">
    <name type="scientific">Medicago truncatula</name>
    <name type="common">Barrel medic</name>
    <name type="synonym">Medicago tribuloides</name>
    <dbReference type="NCBI Taxonomy" id="3880"/>
    <lineage>
        <taxon>Eukaryota</taxon>
        <taxon>Viridiplantae</taxon>
        <taxon>Streptophyta</taxon>
        <taxon>Embryophyta</taxon>
        <taxon>Tracheophyta</taxon>
        <taxon>Spermatophyta</taxon>
        <taxon>Magnoliopsida</taxon>
        <taxon>eudicotyledons</taxon>
        <taxon>Gunneridae</taxon>
        <taxon>Pentapetalae</taxon>
        <taxon>rosids</taxon>
        <taxon>fabids</taxon>
        <taxon>Fabales</taxon>
        <taxon>Fabaceae</taxon>
        <taxon>Papilionoideae</taxon>
        <taxon>50 kb inversion clade</taxon>
        <taxon>NPAAA clade</taxon>
        <taxon>Hologalegina</taxon>
        <taxon>IRL clade</taxon>
        <taxon>Trifolieae</taxon>
        <taxon>Medicago</taxon>
    </lineage>
</organism>
<evidence type="ECO:0000313" key="2">
    <source>
        <dbReference type="EnsemblPlants" id="KEH43542"/>
    </source>
</evidence>
<dbReference type="Proteomes" id="UP000002051">
    <property type="component" value="Unassembled WGS sequence"/>
</dbReference>
<sequence length="70" mass="7813">MQEMCLSELDEWKGKTRKERRKRGNVTSLGDLPDITILALQLLASLTHSLSSNHDFVCIIIKEEDALSGG</sequence>
<dbReference type="EnsemblPlants" id="KEH43542">
    <property type="protein sequence ID" value="KEH43542"/>
    <property type="gene ID" value="MTR_1g096210"/>
</dbReference>
<proteinExistence type="predicted"/>
<keyword evidence="3" id="KW-1185">Reference proteome</keyword>
<dbReference type="HOGENOM" id="CLU_2761554_0_0_1"/>
<evidence type="ECO:0000313" key="3">
    <source>
        <dbReference type="Proteomes" id="UP000002051"/>
    </source>
</evidence>
<dbReference type="AlphaFoldDB" id="A0A072VP02"/>
<reference evidence="1 3" key="2">
    <citation type="journal article" date="2014" name="BMC Genomics">
        <title>An improved genome release (version Mt4.0) for the model legume Medicago truncatula.</title>
        <authorList>
            <person name="Tang H."/>
            <person name="Krishnakumar V."/>
            <person name="Bidwell S."/>
            <person name="Rosen B."/>
            <person name="Chan A."/>
            <person name="Zhou S."/>
            <person name="Gentzbittel L."/>
            <person name="Childs K.L."/>
            <person name="Yandell M."/>
            <person name="Gundlach H."/>
            <person name="Mayer K.F."/>
            <person name="Schwartz D.C."/>
            <person name="Town C.D."/>
        </authorList>
    </citation>
    <scope>GENOME REANNOTATION</scope>
    <source>
        <strain evidence="1">A17</strain>
        <strain evidence="2 3">cv. Jemalong A17</strain>
    </source>
</reference>
<accession>A0A072VP02</accession>
<protein>
    <submittedName>
        <fullName evidence="1 2">Uncharacterized protein</fullName>
    </submittedName>
</protein>
<gene>
    <name evidence="1" type="ordered locus">MTR_1g096210</name>
</gene>
<reference evidence="2" key="3">
    <citation type="submission" date="2015-04" db="UniProtKB">
        <authorList>
            <consortium name="EnsemblPlants"/>
        </authorList>
    </citation>
    <scope>IDENTIFICATION</scope>
    <source>
        <strain evidence="2">cv. Jemalong A17</strain>
    </source>
</reference>